<protein>
    <submittedName>
        <fullName evidence="2">Filamentous hemagglutinin N-terminal domain-containing protein</fullName>
    </submittedName>
</protein>
<dbReference type="Pfam" id="PF05860">
    <property type="entry name" value="TPS"/>
    <property type="match status" value="1"/>
</dbReference>
<comment type="caution">
    <text evidence="2">The sequence shown here is derived from an EMBL/GenBank/DDBJ whole genome shotgun (WGS) entry which is preliminary data.</text>
</comment>
<dbReference type="InterPro" id="IPR012334">
    <property type="entry name" value="Pectin_lyas_fold"/>
</dbReference>
<dbReference type="SUPFAM" id="SSF51126">
    <property type="entry name" value="Pectin lyase-like"/>
    <property type="match status" value="1"/>
</dbReference>
<sequence length="1268" mass="131104">MLQYNFEATVNNSRIFADGKPGLFLAKQTFIPVAVVSILTSNPCLAQITPDTTLGNQNSQVTTGVNIQRNEVDLQADLIEGGVQRGSNLYHSFLEFNVNNGQRVYFANPTGVENIFSRVTGINPSNILGTLGVNGAANLFLLNPKGIIFGPNAKLDIQGSFLATTANSFKFSDGSEFSATSPQAPSLLTMSVPVGVQFGSQPAADITSKGELVAEKDLTLNAGNLDLQGTVKAGRNLTLQAQNNLKVRDIESNAFIAPAGGNLLAQGDLSSSNYSVIHAIGDVSFNSYTGGSLHILAGGSVNIAGNVTIKGVDSTGNSLQETVTRSDGETEIDIDGSQTPTLDIRAGVDSKYIGTPNFTSNTPTNANININGNLTNYGGLIFLTNQYQPNPQLSGNIATKEIYSGGKNISNLENGGNIVIESKGNITASKIYSGVENNKGDAGNAGNIIVQATGNIRVGATDPNSPDGEGAMNASVFTCNSSVQGCSGKRDAGNAGSIKLTSTNGGIKVIGGLFTNSTAFGEGSRAGDTGNITLQARNGTVEVIANGSGAIVTRTQNDNKPGTSGNAGNITIDAKSITIKGRANNQTDLDVTSESKLTGSSGKITFNSQMPLELNNLTIGTDARDGKGGNIDIIAPSLTINKSQITTTTSGTGNAGYIKIIAQNSVLVDNESAINTNNTGSGFAGNITIDAKEQVALDSSKISSEGNNGWIIIGGSYQPKSMIIDNSKITTDSKNLGDAGNITINASDKISIDNGSEISSQGNNGSIVIGNDSVPKTFTIDNYSKITTDDDNSEQAGNITINASEKISIDNGSKISSTGNYGSIVIGNDYVPKTFTIDNNSKITTDGDNSEQAGNITINASDKISIDNGSKISSTGNYGSIVIGNDSVPKTFTIDNKSKITTDGNNSEKAGDITINASDKISIDNGSEISSQGNNGSINITTGKLSVNQKSEINTNGNNSEKAGNITINASEKLSILNNSNISSKGKFGNVNITTGSLYLNQNSGINTNNDSGDAGDIKITTQNLLLRRQSKITTTAGSEKNPGNGGSIKITAEDGFVIAVPSEDSDITANAFKGQGGKIDIRANRILGFKKQENLSSTQLSGLTKNGISDISASSDVGDNGEVSLNTLSIDPTQGLVQLPTNIVDTSRLIAQGCGSSSNVAKGKSEFVITGRGGLPPSPDDTLKAGAISPEWVVNNTTTNRNNSGSMPERNLKQLSSNTADTLVEAVGMVRNANGDIVFTAQPTTATGLQSGLSSQACGVVQGNVKP</sequence>
<dbReference type="NCBIfam" id="TIGR01731">
    <property type="entry name" value="fil_hemag_20aa"/>
    <property type="match status" value="1"/>
</dbReference>
<dbReference type="InterPro" id="IPR008638">
    <property type="entry name" value="FhaB/CdiA-like_TPS"/>
</dbReference>
<dbReference type="InterPro" id="IPR010069">
    <property type="entry name" value="CdiA_FHA1_rpt"/>
</dbReference>
<dbReference type="Proteomes" id="UP000661112">
    <property type="component" value="Unassembled WGS sequence"/>
</dbReference>
<dbReference type="EMBL" id="JACJSG010000046">
    <property type="protein sequence ID" value="MBD2504185.1"/>
    <property type="molecule type" value="Genomic_DNA"/>
</dbReference>
<name>A0ABR8DCU7_9NOST</name>
<evidence type="ECO:0000313" key="3">
    <source>
        <dbReference type="Proteomes" id="UP000661112"/>
    </source>
</evidence>
<proteinExistence type="predicted"/>
<accession>A0ABR8DCU7</accession>
<reference evidence="2 3" key="1">
    <citation type="journal article" date="2020" name="ISME J.">
        <title>Comparative genomics reveals insights into cyanobacterial evolution and habitat adaptation.</title>
        <authorList>
            <person name="Chen M.Y."/>
            <person name="Teng W.K."/>
            <person name="Zhao L."/>
            <person name="Hu C.X."/>
            <person name="Zhou Y.K."/>
            <person name="Han B.P."/>
            <person name="Song L.R."/>
            <person name="Shu W.S."/>
        </authorList>
    </citation>
    <scope>NUCLEOTIDE SEQUENCE [LARGE SCALE GENOMIC DNA]</scope>
    <source>
        <strain evidence="2 3">FACHB-119</strain>
    </source>
</reference>
<keyword evidence="3" id="KW-1185">Reference proteome</keyword>
<evidence type="ECO:0000259" key="1">
    <source>
        <dbReference type="SMART" id="SM00912"/>
    </source>
</evidence>
<feature type="domain" description="Filamentous haemagglutinin FhaB/tRNA nuclease CdiA-like TPS" evidence="1">
    <location>
        <begin position="59"/>
        <end position="172"/>
    </location>
</feature>
<evidence type="ECO:0000313" key="2">
    <source>
        <dbReference type="EMBL" id="MBD2504185.1"/>
    </source>
</evidence>
<gene>
    <name evidence="2" type="ORF">H6G83_26840</name>
</gene>
<dbReference type="InterPro" id="IPR011050">
    <property type="entry name" value="Pectin_lyase_fold/virulence"/>
</dbReference>
<dbReference type="SMART" id="SM00912">
    <property type="entry name" value="Haemagg_act"/>
    <property type="match status" value="1"/>
</dbReference>
<dbReference type="Gene3D" id="2.160.20.10">
    <property type="entry name" value="Single-stranded right-handed beta-helix, Pectin lyase-like"/>
    <property type="match status" value="3"/>
</dbReference>
<organism evidence="2 3">
    <name type="scientific">Anabaena azotica FACHB-119</name>
    <dbReference type="NCBI Taxonomy" id="947527"/>
    <lineage>
        <taxon>Bacteria</taxon>
        <taxon>Bacillati</taxon>
        <taxon>Cyanobacteriota</taxon>
        <taxon>Cyanophyceae</taxon>
        <taxon>Nostocales</taxon>
        <taxon>Nostocaceae</taxon>
        <taxon>Anabaena</taxon>
        <taxon>Anabaena azotica</taxon>
    </lineage>
</organism>
<dbReference type="NCBIfam" id="TIGR01901">
    <property type="entry name" value="adhes_NPXG"/>
    <property type="match status" value="1"/>
</dbReference>